<dbReference type="RefSeq" id="WP_377812493.1">
    <property type="nucleotide sequence ID" value="NZ_JBHRSJ010000001.1"/>
</dbReference>
<sequence length="168" mass="17726">MSRAFKNPVNGHVETTGSLGPIAVLLLGPIYLLFRGLWAHAMVWLVIAIGLGVATGPGALLAVIILSIIYAFAINGILANNYLRNGWLEVKAPFNGSAAETVSVAPTPAENDPSEIAWTIAMDEYESGKKSTGLWAKCFARAGGDEQKAKAAYLEARARELSAGSTPL</sequence>
<evidence type="ECO:0000313" key="2">
    <source>
        <dbReference type="EMBL" id="MFC2970927.1"/>
    </source>
</evidence>
<gene>
    <name evidence="2" type="ORF">ACFOJE_01685</name>
</gene>
<keyword evidence="1" id="KW-1133">Transmembrane helix</keyword>
<dbReference type="Proteomes" id="UP001595457">
    <property type="component" value="Unassembled WGS sequence"/>
</dbReference>
<comment type="caution">
    <text evidence="2">The sequence shown here is derived from an EMBL/GenBank/DDBJ whole genome shotgun (WGS) entry which is preliminary data.</text>
</comment>
<protein>
    <submittedName>
        <fullName evidence="2">DUF2628 domain-containing protein</fullName>
    </submittedName>
</protein>
<reference evidence="3" key="1">
    <citation type="journal article" date="2019" name="Int. J. Syst. Evol. Microbiol.">
        <title>The Global Catalogue of Microorganisms (GCM) 10K type strain sequencing project: providing services to taxonomists for standard genome sequencing and annotation.</title>
        <authorList>
            <consortium name="The Broad Institute Genomics Platform"/>
            <consortium name="The Broad Institute Genome Sequencing Center for Infectious Disease"/>
            <person name="Wu L."/>
            <person name="Ma J."/>
        </authorList>
    </citation>
    <scope>NUCLEOTIDE SEQUENCE [LARGE SCALE GENOMIC DNA]</scope>
    <source>
        <strain evidence="3">KCTC 62195</strain>
    </source>
</reference>
<accession>A0ABV7AQE7</accession>
<keyword evidence="1" id="KW-0812">Transmembrane</keyword>
<name>A0ABV7AQE7_9GAMM</name>
<proteinExistence type="predicted"/>
<organism evidence="2 3">
    <name type="scientific">Azotobacter bryophylli</name>
    <dbReference type="NCBI Taxonomy" id="1986537"/>
    <lineage>
        <taxon>Bacteria</taxon>
        <taxon>Pseudomonadati</taxon>
        <taxon>Pseudomonadota</taxon>
        <taxon>Gammaproteobacteria</taxon>
        <taxon>Pseudomonadales</taxon>
        <taxon>Pseudomonadaceae</taxon>
        <taxon>Azotobacter</taxon>
    </lineage>
</organism>
<feature type="transmembrane region" description="Helical" evidence="1">
    <location>
        <begin position="41"/>
        <end position="73"/>
    </location>
</feature>
<keyword evidence="3" id="KW-1185">Reference proteome</keyword>
<evidence type="ECO:0000256" key="1">
    <source>
        <dbReference type="SAM" id="Phobius"/>
    </source>
</evidence>
<keyword evidence="1" id="KW-0472">Membrane</keyword>
<dbReference type="EMBL" id="JBHRSJ010000001">
    <property type="protein sequence ID" value="MFC2970927.1"/>
    <property type="molecule type" value="Genomic_DNA"/>
</dbReference>
<feature type="transmembrane region" description="Helical" evidence="1">
    <location>
        <begin position="15"/>
        <end position="34"/>
    </location>
</feature>
<evidence type="ECO:0000313" key="3">
    <source>
        <dbReference type="Proteomes" id="UP001595457"/>
    </source>
</evidence>